<proteinExistence type="predicted"/>
<reference evidence="1 2" key="1">
    <citation type="submission" date="2024-10" db="EMBL/GenBank/DDBJ databases">
        <title>Updated reference genomes for cyclostephanoid diatoms.</title>
        <authorList>
            <person name="Roberts W.R."/>
            <person name="Alverson A.J."/>
        </authorList>
    </citation>
    <scope>NUCLEOTIDE SEQUENCE [LARGE SCALE GENOMIC DNA]</scope>
    <source>
        <strain evidence="1 2">AJA276-08</strain>
    </source>
</reference>
<protein>
    <recommendedName>
        <fullName evidence="3">SAP domain-containing protein</fullName>
    </recommendedName>
</protein>
<comment type="caution">
    <text evidence="1">The sequence shown here is derived from an EMBL/GenBank/DDBJ whole genome shotgun (WGS) entry which is preliminary data.</text>
</comment>
<keyword evidence="2" id="KW-1185">Reference proteome</keyword>
<dbReference type="AlphaFoldDB" id="A0ABD3ML03"/>
<evidence type="ECO:0000313" key="1">
    <source>
        <dbReference type="EMBL" id="KAL3762636.1"/>
    </source>
</evidence>
<evidence type="ECO:0008006" key="3">
    <source>
        <dbReference type="Google" id="ProtNLM"/>
    </source>
</evidence>
<name>A0ABD3ML03_9STRA</name>
<evidence type="ECO:0000313" key="2">
    <source>
        <dbReference type="Proteomes" id="UP001530315"/>
    </source>
</evidence>
<dbReference type="Proteomes" id="UP001530315">
    <property type="component" value="Unassembled WGS sequence"/>
</dbReference>
<accession>A0ABD3ML03</accession>
<dbReference type="EMBL" id="JALLAZ020001822">
    <property type="protein sequence ID" value="KAL3762636.1"/>
    <property type="molecule type" value="Genomic_DNA"/>
</dbReference>
<sequence length="78" mass="8623">MSSTGYHSMMLRGALVRDVLAAKAREEKKVGIDEESRNELSTMHISELRWIARENGLNVDGSREMSIAALEEASNADS</sequence>
<organism evidence="1 2">
    <name type="scientific">Stephanodiscus triporus</name>
    <dbReference type="NCBI Taxonomy" id="2934178"/>
    <lineage>
        <taxon>Eukaryota</taxon>
        <taxon>Sar</taxon>
        <taxon>Stramenopiles</taxon>
        <taxon>Ochrophyta</taxon>
        <taxon>Bacillariophyta</taxon>
        <taxon>Coscinodiscophyceae</taxon>
        <taxon>Thalassiosirophycidae</taxon>
        <taxon>Stephanodiscales</taxon>
        <taxon>Stephanodiscaceae</taxon>
        <taxon>Stephanodiscus</taxon>
    </lineage>
</organism>
<gene>
    <name evidence="1" type="ORF">ACHAW5_001229</name>
</gene>